<dbReference type="EMBL" id="KV922018">
    <property type="protein sequence ID" value="ORE03106.1"/>
    <property type="molecule type" value="Genomic_DNA"/>
</dbReference>
<gene>
    <name evidence="1" type="ORF">BCV72DRAFT_233585</name>
</gene>
<protein>
    <submittedName>
        <fullName evidence="1">Uncharacterized protein</fullName>
    </submittedName>
</protein>
<sequence length="195" mass="22928">MRRLRKLFVFARRELNSAVDDSLFGLEDFDSDKVDWYFLHCRIDLGRSHVFIVTIALSVSGKEIGRCSSKERACYADTAKRAIYTEKLKQQQGIKPIESHISSTKTIDLEKMDYHVQYMLRHITALFKFYSTQSLLIFTATKADNEQMSRWQTFLLMVIKKQKIEEGKSKWYSSFSSRRALFERITKMSRAHKMA</sequence>
<proteinExistence type="predicted"/>
<name>A0A1X0QTP7_RHIZD</name>
<dbReference type="AlphaFoldDB" id="A0A1X0QTP7"/>
<dbReference type="Proteomes" id="UP000242414">
    <property type="component" value="Unassembled WGS sequence"/>
</dbReference>
<dbReference type="VEuPathDB" id="FungiDB:BCV72DRAFT_233585"/>
<reference evidence="1" key="1">
    <citation type="journal article" date="2016" name="Proc. Natl. Acad. Sci. U.S.A.">
        <title>Lipid metabolic changes in an early divergent fungus govern the establishment of a mutualistic symbiosis with endobacteria.</title>
        <authorList>
            <person name="Lastovetsky O.A."/>
            <person name="Gaspar M.L."/>
            <person name="Mondo S.J."/>
            <person name="LaButti K.M."/>
            <person name="Sandor L."/>
            <person name="Grigoriev I.V."/>
            <person name="Henry S.A."/>
            <person name="Pawlowska T.E."/>
        </authorList>
    </citation>
    <scope>NUCLEOTIDE SEQUENCE [LARGE SCALE GENOMIC DNA]</scope>
    <source>
        <strain evidence="1">ATCC 52814</strain>
    </source>
</reference>
<evidence type="ECO:0000313" key="1">
    <source>
        <dbReference type="EMBL" id="ORE03106.1"/>
    </source>
</evidence>
<organism evidence="1">
    <name type="scientific">Rhizopus microsporus var. microsporus</name>
    <dbReference type="NCBI Taxonomy" id="86635"/>
    <lineage>
        <taxon>Eukaryota</taxon>
        <taxon>Fungi</taxon>
        <taxon>Fungi incertae sedis</taxon>
        <taxon>Mucoromycota</taxon>
        <taxon>Mucoromycotina</taxon>
        <taxon>Mucoromycetes</taxon>
        <taxon>Mucorales</taxon>
        <taxon>Mucorineae</taxon>
        <taxon>Rhizopodaceae</taxon>
        <taxon>Rhizopus</taxon>
    </lineage>
</organism>
<accession>A0A1X0QTP7</accession>